<dbReference type="OrthoDB" id="1807498at2"/>
<dbReference type="Proteomes" id="UP000187134">
    <property type="component" value="Unassembled WGS sequence"/>
</dbReference>
<reference evidence="1 2" key="1">
    <citation type="submission" date="2016-11" db="EMBL/GenBank/DDBJ databases">
        <title>Paenibacillus species isolates.</title>
        <authorList>
            <person name="Beno S.M."/>
        </authorList>
    </citation>
    <scope>NUCLEOTIDE SEQUENCE [LARGE SCALE GENOMIC DNA]</scope>
    <source>
        <strain evidence="1 2">FSL H8-0246</strain>
    </source>
</reference>
<dbReference type="InterPro" id="IPR038559">
    <property type="entry name" value="XkdN-like_sf"/>
</dbReference>
<dbReference type="EMBL" id="MRTJ01000001">
    <property type="protein sequence ID" value="OMF17050.1"/>
    <property type="molecule type" value="Genomic_DNA"/>
</dbReference>
<dbReference type="Pfam" id="PF08890">
    <property type="entry name" value="Phage_TAC_5"/>
    <property type="match status" value="1"/>
</dbReference>
<dbReference type="Gene3D" id="3.30.2220.30">
    <property type="match status" value="1"/>
</dbReference>
<organism evidence="1 2">
    <name type="scientific">Paenibacillus amylolyticus</name>
    <dbReference type="NCBI Taxonomy" id="1451"/>
    <lineage>
        <taxon>Bacteria</taxon>
        <taxon>Bacillati</taxon>
        <taxon>Bacillota</taxon>
        <taxon>Bacilli</taxon>
        <taxon>Bacillales</taxon>
        <taxon>Paenibacillaceae</taxon>
        <taxon>Paenibacillus</taxon>
    </lineage>
</organism>
<comment type="caution">
    <text evidence="1">The sequence shown here is derived from an EMBL/GenBank/DDBJ whole genome shotgun (WGS) entry which is preliminary data.</text>
</comment>
<sequence length="142" mass="16157">MSKNMAFFMKGQAAEVKEEEVIITQRYKDEKGKVIPFIMKALGTTRIDELETECTKPEIKKGKKVGEKLDGKRLSLRIAIESTLYPDFRNAELLKSYGLTDPVDLAKAVLSVGGEYMEWMQESNRINGFDESEDELIDDVKN</sequence>
<protein>
    <submittedName>
        <fullName evidence="1">Phage portal protein</fullName>
    </submittedName>
</protein>
<dbReference type="AlphaFoldDB" id="A0A1R1C4L8"/>
<dbReference type="RefSeq" id="WP_076330450.1">
    <property type="nucleotide sequence ID" value="NZ_MRTJ01000001.1"/>
</dbReference>
<evidence type="ECO:0000313" key="1">
    <source>
        <dbReference type="EMBL" id="OMF17050.1"/>
    </source>
</evidence>
<proteinExistence type="predicted"/>
<name>A0A1R1C4L8_PAEAM</name>
<dbReference type="InterPro" id="IPR014986">
    <property type="entry name" value="XkdN-like"/>
</dbReference>
<accession>A0A1R1C4L8</accession>
<gene>
    <name evidence="1" type="ORF">BK131_03490</name>
</gene>
<evidence type="ECO:0000313" key="2">
    <source>
        <dbReference type="Proteomes" id="UP000187134"/>
    </source>
</evidence>